<dbReference type="SUPFAM" id="SSF82171">
    <property type="entry name" value="DPP6 N-terminal domain-like"/>
    <property type="match status" value="1"/>
</dbReference>
<dbReference type="Pfam" id="PF10647">
    <property type="entry name" value="Gmad1"/>
    <property type="match status" value="1"/>
</dbReference>
<name>A0A1R4JUR8_9ACTN</name>
<dbReference type="STRING" id="1255658.FM114_09740"/>
<proteinExistence type="predicted"/>
<accession>A0A1R4JUR8</accession>
<keyword evidence="4" id="KW-1185">Reference proteome</keyword>
<evidence type="ECO:0000256" key="1">
    <source>
        <dbReference type="SAM" id="SignalP"/>
    </source>
</evidence>
<keyword evidence="1" id="KW-0732">Signal</keyword>
<dbReference type="Pfam" id="PF25976">
    <property type="entry name" value="LpqB_N"/>
    <property type="match status" value="1"/>
</dbReference>
<dbReference type="InterPro" id="IPR059026">
    <property type="entry name" value="LpqB_N"/>
</dbReference>
<dbReference type="AlphaFoldDB" id="A0A1R4JUR8"/>
<dbReference type="SMART" id="SM00909">
    <property type="entry name" value="Germane"/>
    <property type="match status" value="1"/>
</dbReference>
<dbReference type="RefSeq" id="WP_094764949.1">
    <property type="nucleotide sequence ID" value="NZ_FUKQ01000035.1"/>
</dbReference>
<reference evidence="3 4" key="1">
    <citation type="submission" date="2017-02" db="EMBL/GenBank/DDBJ databases">
        <authorList>
            <person name="Peterson S.W."/>
        </authorList>
    </citation>
    <scope>NUCLEOTIDE SEQUENCE [LARGE SCALE GENOMIC DNA]</scope>
    <source>
        <strain evidence="3 4">LSP_Lj1</strain>
    </source>
</reference>
<gene>
    <name evidence="3" type="ORF">FM114_09740</name>
</gene>
<feature type="chain" id="PRO_5012932861" evidence="1">
    <location>
        <begin position="25"/>
        <end position="577"/>
    </location>
</feature>
<dbReference type="Proteomes" id="UP000188342">
    <property type="component" value="Unassembled WGS sequence"/>
</dbReference>
<organism evidence="3 4">
    <name type="scientific">Luteococcus japonicus LSP_Lj1</name>
    <dbReference type="NCBI Taxonomy" id="1255658"/>
    <lineage>
        <taxon>Bacteria</taxon>
        <taxon>Bacillati</taxon>
        <taxon>Actinomycetota</taxon>
        <taxon>Actinomycetes</taxon>
        <taxon>Propionibacteriales</taxon>
        <taxon>Propionibacteriaceae</taxon>
        <taxon>Luteococcus</taxon>
    </lineage>
</organism>
<feature type="signal peptide" evidence="1">
    <location>
        <begin position="1"/>
        <end position="24"/>
    </location>
</feature>
<evidence type="ECO:0000313" key="3">
    <source>
        <dbReference type="EMBL" id="SJN35787.1"/>
    </source>
</evidence>
<evidence type="ECO:0000313" key="4">
    <source>
        <dbReference type="Proteomes" id="UP000188342"/>
    </source>
</evidence>
<dbReference type="PROSITE" id="PS51257">
    <property type="entry name" value="PROKAR_LIPOPROTEIN"/>
    <property type="match status" value="1"/>
</dbReference>
<sequence length="577" mass="60713">MSLRRAVACLLALLLAGCSTTVPSTGPVEKVAPAAQGRVERGVRVQPAPPQEDVAPDVVLAGFLDAMASLEPGFGVARQYLTPKAARSWDPHAGVIVYDGDTRSSLPGSTTAGLQARVVGTLDAQGHYTASTGRLIRQNFTMHQVDGQWRISNPPSGLLVSQYTLLNRFTPAQVWFQGLDAHTLVPERVWLASSPASPLEAVQALLDGPSRWLEVSVTTAFPAGTRLTVDAVTVTGGVAEVPLDGRIAALPDAQRSQLVSQVGTTLKAFPDIRAVRILCDGQPWHAPGQTASGEVPLDALPGMPSIPLEGDEQPFAVVGNAVGRLDDQGAFSPLGGRLGRNQWGDRPGELAVSTTAGVVALVNHGRTRLVTSRLGQDEVSPRLTGTGLASPVVTATGVVWAVVDADGEVALRRASGTQNLAPVRVPSLKGSRILQVAVAPDQTRMAVVLRRGGRSELALLRIHGGVVDGLRRIPLEVSQLSLEEVVDAAWTGPEQLMVLAAQHPGARPSAFLISADASQVDPVGPAGELDLVQVTARAQQRGAPVLLRASSGEVLRHVSAWRWHILPHRVRSLAVPS</sequence>
<dbReference type="InterPro" id="IPR019606">
    <property type="entry name" value="GerMN"/>
</dbReference>
<dbReference type="OrthoDB" id="3226781at2"/>
<dbReference type="InterPro" id="IPR018910">
    <property type="entry name" value="LpqB_C"/>
</dbReference>
<evidence type="ECO:0000259" key="2">
    <source>
        <dbReference type="SMART" id="SM00909"/>
    </source>
</evidence>
<dbReference type="Pfam" id="PF10646">
    <property type="entry name" value="Germane"/>
    <property type="match status" value="1"/>
</dbReference>
<protein>
    <submittedName>
        <fullName evidence="3">LpqB</fullName>
    </submittedName>
</protein>
<feature type="domain" description="GerMN" evidence="2">
    <location>
        <begin position="198"/>
        <end position="288"/>
    </location>
</feature>
<dbReference type="EMBL" id="FUKQ01000035">
    <property type="protein sequence ID" value="SJN35787.1"/>
    <property type="molecule type" value="Genomic_DNA"/>
</dbReference>